<accession>S4XLQ7</accession>
<keyword evidence="2" id="KW-1185">Reference proteome</keyword>
<dbReference type="EMBL" id="CP003696">
    <property type="protein sequence ID" value="AGP31518.1"/>
    <property type="molecule type" value="Genomic_DNA"/>
</dbReference>
<dbReference type="AlphaFoldDB" id="S4XLQ7"/>
<dbReference type="KEGG" id="cter:A606_09395"/>
<dbReference type="Proteomes" id="UP000014809">
    <property type="component" value="Chromosome"/>
</dbReference>
<name>S4XLQ7_9CORY</name>
<protein>
    <submittedName>
        <fullName evidence="1">Uncharacterized protein</fullName>
    </submittedName>
</protein>
<sequence length="251" mass="28867">MTDFRSQQRIRRDYLIHQQECRAKLSMIRADLRRQIEDGPCQWREVPQQITPIIPDYPEVPVTFPAGTMAHAVQRIIAETVEMIYELEQRFRDKRGEPDEIMLDHARHEAEFIMQLWYEARDCLPSRWTTSTVLAGRVPVSQHAAAIRATWRAGGYRSLSHVATLAVALSEVADKIAANEDHMRFIEGWVLTVRAVSHAVFPVAGEVWVPPSEAAEIVGKSKRTIQRWKEKRKVSTFDEWVLLSDVQKLAA</sequence>
<dbReference type="HOGENOM" id="CLU_1105692_0_0_11"/>
<evidence type="ECO:0000313" key="2">
    <source>
        <dbReference type="Proteomes" id="UP000014809"/>
    </source>
</evidence>
<dbReference type="PATRIC" id="fig|1200352.3.peg.1911"/>
<evidence type="ECO:0000313" key="1">
    <source>
        <dbReference type="EMBL" id="AGP31518.1"/>
    </source>
</evidence>
<organism evidence="1 2">
    <name type="scientific">Corynebacterium terpenotabidum Y-11</name>
    <dbReference type="NCBI Taxonomy" id="1200352"/>
    <lineage>
        <taxon>Bacteria</taxon>
        <taxon>Bacillati</taxon>
        <taxon>Actinomycetota</taxon>
        <taxon>Actinomycetes</taxon>
        <taxon>Mycobacteriales</taxon>
        <taxon>Corynebacteriaceae</taxon>
        <taxon>Corynebacterium</taxon>
    </lineage>
</organism>
<reference evidence="1 2" key="1">
    <citation type="submission" date="2012-06" db="EMBL/GenBank/DDBJ databases">
        <title>Complete genome sequence of Corynebacterium terpenotabidum Y-11 (=DSM 44721).</title>
        <authorList>
            <person name="Ruckert C."/>
            <person name="Albersmeier A."/>
            <person name="Al-Dilaimi A."/>
            <person name="Szczepanowski R."/>
            <person name="Kalinowski J."/>
        </authorList>
    </citation>
    <scope>NUCLEOTIDE SEQUENCE [LARGE SCALE GENOMIC DNA]</scope>
    <source>
        <strain evidence="1 2">Y-11</strain>
    </source>
</reference>
<gene>
    <name evidence="1" type="ORF">A606_09395</name>
</gene>
<proteinExistence type="predicted"/>
<dbReference type="RefSeq" id="WP_020441874.1">
    <property type="nucleotide sequence ID" value="NC_021663.1"/>
</dbReference>